<dbReference type="SMR" id="A0A009HNZ7"/>
<accession>A0A009HNZ7</accession>
<reference evidence="5 6" key="1">
    <citation type="submission" date="2014-02" db="EMBL/GenBank/DDBJ databases">
        <title>Comparative genomics and transcriptomics to identify genetic mechanisms underlying the emergence of carbapenem resistant Acinetobacter baumannii (CRAb).</title>
        <authorList>
            <person name="Harris A.D."/>
            <person name="Johnson K.J."/>
            <person name="George J."/>
            <person name="Shefchek K."/>
            <person name="Daugherty S.C."/>
            <person name="Parankush S."/>
            <person name="Sadzewicz L."/>
            <person name="Tallon L."/>
            <person name="Sengamalay N."/>
            <person name="Hazen T.H."/>
            <person name="Rasko D.A."/>
        </authorList>
    </citation>
    <scope>NUCLEOTIDE SEQUENCE [LARGE SCALE GENOMIC DNA]</scope>
    <source>
        <strain evidence="5 6">1295743</strain>
    </source>
</reference>
<dbReference type="InterPro" id="IPR050204">
    <property type="entry name" value="AraC_XylS_family_regulators"/>
</dbReference>
<proteinExistence type="predicted"/>
<dbReference type="SUPFAM" id="SSF46689">
    <property type="entry name" value="Homeodomain-like"/>
    <property type="match status" value="2"/>
</dbReference>
<comment type="caution">
    <text evidence="5">The sequence shown here is derived from an EMBL/GenBank/DDBJ whole genome shotgun (WGS) entry which is preliminary data.</text>
</comment>
<dbReference type="PANTHER" id="PTHR46796:SF6">
    <property type="entry name" value="ARAC SUBFAMILY"/>
    <property type="match status" value="1"/>
</dbReference>
<evidence type="ECO:0000259" key="4">
    <source>
        <dbReference type="PROSITE" id="PS01124"/>
    </source>
</evidence>
<feature type="domain" description="HTH araC/xylS-type" evidence="4">
    <location>
        <begin position="199"/>
        <end position="298"/>
    </location>
</feature>
<evidence type="ECO:0000256" key="1">
    <source>
        <dbReference type="ARBA" id="ARBA00023015"/>
    </source>
</evidence>
<dbReference type="EMBL" id="JEWH01000040">
    <property type="protein sequence ID" value="EXB04765.1"/>
    <property type="molecule type" value="Genomic_DNA"/>
</dbReference>
<dbReference type="PATRIC" id="fig|1310613.3.peg.2729"/>
<name>A0A009HNZ7_ACIB9</name>
<dbReference type="Proteomes" id="UP000020595">
    <property type="component" value="Unassembled WGS sequence"/>
</dbReference>
<dbReference type="InterPro" id="IPR009057">
    <property type="entry name" value="Homeodomain-like_sf"/>
</dbReference>
<protein>
    <submittedName>
        <fullName evidence="5">Bacterial regulatory helix-turn-helix s, AraC family protein</fullName>
    </submittedName>
</protein>
<organism evidence="5 6">
    <name type="scientific">Acinetobacter baumannii (strain 1295743)</name>
    <dbReference type="NCBI Taxonomy" id="1310613"/>
    <lineage>
        <taxon>Bacteria</taxon>
        <taxon>Pseudomonadati</taxon>
        <taxon>Pseudomonadota</taxon>
        <taxon>Gammaproteobacteria</taxon>
        <taxon>Moraxellales</taxon>
        <taxon>Moraxellaceae</taxon>
        <taxon>Acinetobacter</taxon>
        <taxon>Acinetobacter calcoaceticus/baumannii complex</taxon>
    </lineage>
</organism>
<keyword evidence="2" id="KW-0238">DNA-binding</keyword>
<keyword evidence="1" id="KW-0805">Transcription regulation</keyword>
<evidence type="ECO:0000256" key="2">
    <source>
        <dbReference type="ARBA" id="ARBA00023125"/>
    </source>
</evidence>
<evidence type="ECO:0000313" key="5">
    <source>
        <dbReference type="EMBL" id="EXB04765.1"/>
    </source>
</evidence>
<dbReference type="AlphaFoldDB" id="A0A009HNZ7"/>
<dbReference type="PROSITE" id="PS01124">
    <property type="entry name" value="HTH_ARAC_FAMILY_2"/>
    <property type="match status" value="1"/>
</dbReference>
<evidence type="ECO:0000313" key="6">
    <source>
        <dbReference type="Proteomes" id="UP000020595"/>
    </source>
</evidence>
<evidence type="ECO:0000256" key="3">
    <source>
        <dbReference type="ARBA" id="ARBA00023163"/>
    </source>
</evidence>
<keyword evidence="3" id="KW-0804">Transcription</keyword>
<dbReference type="Pfam" id="PF12833">
    <property type="entry name" value="HTH_18"/>
    <property type="match status" value="1"/>
</dbReference>
<dbReference type="InterPro" id="IPR018060">
    <property type="entry name" value="HTH_AraC"/>
</dbReference>
<sequence>MSTDKANTLIKPEDVVLWIPGNVTIDSMNAGWENIAIRGYEYTNLDVHIPAMRDYMIVNYKKSAAEMRRKGDASWDTQVVKPGYVSLLTCGEDSRWAWNDHIAVTHVYISHDSITSMANKVFDYDIASIRIRDEVGVEDHVLPALTSLLELELKQGGLGGNLYLESIKNQIALHLLRQYAKLDFKEGQCRSGFTPLQRRLLLEFINENMSIKITLEDLAGLVKMSVPHLMRKFKVDFGNSPAAYIMNLRVQFAKRLLTSKKEIPLKVIASEAGFCDQSHMTRVFQKFFGKTPIEIRQEHTNLVSENSVSSIVF</sequence>
<dbReference type="RefSeq" id="WP_050676141.1">
    <property type="nucleotide sequence ID" value="NZ_JEWH01000040.1"/>
</dbReference>
<dbReference type="PANTHER" id="PTHR46796">
    <property type="entry name" value="HTH-TYPE TRANSCRIPTIONAL ACTIVATOR RHAS-RELATED"/>
    <property type="match status" value="1"/>
</dbReference>
<dbReference type="GO" id="GO:0043565">
    <property type="term" value="F:sequence-specific DNA binding"/>
    <property type="evidence" value="ECO:0007669"/>
    <property type="project" value="InterPro"/>
</dbReference>
<gene>
    <name evidence="5" type="ORF">J512_2833</name>
</gene>
<dbReference type="Gene3D" id="1.10.10.60">
    <property type="entry name" value="Homeodomain-like"/>
    <property type="match status" value="1"/>
</dbReference>
<dbReference type="GO" id="GO:0003700">
    <property type="term" value="F:DNA-binding transcription factor activity"/>
    <property type="evidence" value="ECO:0007669"/>
    <property type="project" value="InterPro"/>
</dbReference>
<dbReference type="SMART" id="SM00342">
    <property type="entry name" value="HTH_ARAC"/>
    <property type="match status" value="1"/>
</dbReference>